<dbReference type="InterPro" id="IPR056884">
    <property type="entry name" value="NPHP3-like_N"/>
</dbReference>
<gene>
    <name evidence="4" type="ORF">DFH94DRAFT_425401</name>
</gene>
<name>A0A9P5JTT9_9AGAM</name>
<dbReference type="PROSITE" id="PS50837">
    <property type="entry name" value="NACHT"/>
    <property type="match status" value="1"/>
</dbReference>
<dbReference type="EMBL" id="WHVB01000065">
    <property type="protein sequence ID" value="KAF8463779.1"/>
    <property type="molecule type" value="Genomic_DNA"/>
</dbReference>
<dbReference type="InterPro" id="IPR027417">
    <property type="entry name" value="P-loop_NTPase"/>
</dbReference>
<dbReference type="PANTHER" id="PTHR10039">
    <property type="entry name" value="AMELOGENIN"/>
    <property type="match status" value="1"/>
</dbReference>
<keyword evidence="1" id="KW-0677">Repeat</keyword>
<evidence type="ECO:0000313" key="4">
    <source>
        <dbReference type="EMBL" id="KAF8463779.1"/>
    </source>
</evidence>
<keyword evidence="2" id="KW-1133">Transmembrane helix</keyword>
<dbReference type="OrthoDB" id="7464126at2759"/>
<keyword evidence="2" id="KW-0472">Membrane</keyword>
<feature type="transmembrane region" description="Helical" evidence="2">
    <location>
        <begin position="75"/>
        <end position="96"/>
    </location>
</feature>
<sequence>MSQNPPEATSSSDYSVIFDNALELYKKKTGRDLASDPLLRRLESCNSPDSVLSLLRQQIPGFDQSGSRDENLTKWVSPAVNVLCTFASTIGGAVSFAYPPAGVIFTGIASLLSAVLAVGASQSALIDLFERIENFFIRLGTYVELPPTSEMTDIIVKVMVDVLLILALVTREIKQGKIKRFVKKLVGKSDIEDALRRLDKLTLEESRMAAAQGLRATHGVDERVMSLGDEVRVANIKLDDVFDGGENVREELQKVARDVGDLVKDASDDKRNQLLQDVAKLRQDLANWLSPPDPSINFNTADHARHKGTAEWFTQSSVFNNWKESSSLLWIHGIPGSGKSVLSSAIIQDVKSVCNTTSGHMAFFLFDFKDIGKQDARALLSSIVVQLSNQSDDFYDILLRFYSDHQRGTQQPGIGALTQCLEDMLRAPETLPIYLIIDALDECPNTTGILSPRDEVLAFVEGLVKSNLPNLRLCVTSRPEPDIRTSLEPLISTSNSVSLHDESGQKKDIVDFVCSVVYSDKNMRRWREEDKQLVVKALSDKADGM</sequence>
<evidence type="ECO:0000313" key="5">
    <source>
        <dbReference type="Proteomes" id="UP000759537"/>
    </source>
</evidence>
<keyword evidence="2" id="KW-0812">Transmembrane</keyword>
<reference evidence="4" key="2">
    <citation type="journal article" date="2020" name="Nat. Commun.">
        <title>Large-scale genome sequencing of mycorrhizal fungi provides insights into the early evolution of symbiotic traits.</title>
        <authorList>
            <person name="Miyauchi S."/>
            <person name="Kiss E."/>
            <person name="Kuo A."/>
            <person name="Drula E."/>
            <person name="Kohler A."/>
            <person name="Sanchez-Garcia M."/>
            <person name="Morin E."/>
            <person name="Andreopoulos B."/>
            <person name="Barry K.W."/>
            <person name="Bonito G."/>
            <person name="Buee M."/>
            <person name="Carver A."/>
            <person name="Chen C."/>
            <person name="Cichocki N."/>
            <person name="Clum A."/>
            <person name="Culley D."/>
            <person name="Crous P.W."/>
            <person name="Fauchery L."/>
            <person name="Girlanda M."/>
            <person name="Hayes R.D."/>
            <person name="Keri Z."/>
            <person name="LaButti K."/>
            <person name="Lipzen A."/>
            <person name="Lombard V."/>
            <person name="Magnuson J."/>
            <person name="Maillard F."/>
            <person name="Murat C."/>
            <person name="Nolan M."/>
            <person name="Ohm R.A."/>
            <person name="Pangilinan J."/>
            <person name="Pereira M.F."/>
            <person name="Perotto S."/>
            <person name="Peter M."/>
            <person name="Pfister S."/>
            <person name="Riley R."/>
            <person name="Sitrit Y."/>
            <person name="Stielow J.B."/>
            <person name="Szollosi G."/>
            <person name="Zifcakova L."/>
            <person name="Stursova M."/>
            <person name="Spatafora J.W."/>
            <person name="Tedersoo L."/>
            <person name="Vaario L.M."/>
            <person name="Yamada A."/>
            <person name="Yan M."/>
            <person name="Wang P."/>
            <person name="Xu J."/>
            <person name="Bruns T."/>
            <person name="Baldrian P."/>
            <person name="Vilgalys R."/>
            <person name="Dunand C."/>
            <person name="Henrissat B."/>
            <person name="Grigoriev I.V."/>
            <person name="Hibbett D."/>
            <person name="Nagy L.G."/>
            <person name="Martin F.M."/>
        </authorList>
    </citation>
    <scope>NUCLEOTIDE SEQUENCE</scope>
    <source>
        <strain evidence="4">Prilba</strain>
    </source>
</reference>
<proteinExistence type="predicted"/>
<feature type="transmembrane region" description="Helical" evidence="2">
    <location>
        <begin position="103"/>
        <end position="126"/>
    </location>
</feature>
<dbReference type="Proteomes" id="UP000759537">
    <property type="component" value="Unassembled WGS sequence"/>
</dbReference>
<organism evidence="4 5">
    <name type="scientific">Russula ochroleuca</name>
    <dbReference type="NCBI Taxonomy" id="152965"/>
    <lineage>
        <taxon>Eukaryota</taxon>
        <taxon>Fungi</taxon>
        <taxon>Dikarya</taxon>
        <taxon>Basidiomycota</taxon>
        <taxon>Agaricomycotina</taxon>
        <taxon>Agaricomycetes</taxon>
        <taxon>Russulales</taxon>
        <taxon>Russulaceae</taxon>
        <taxon>Russula</taxon>
    </lineage>
</organism>
<dbReference type="PANTHER" id="PTHR10039:SF17">
    <property type="entry name" value="FUNGAL STAND N-TERMINAL GOODBYE DOMAIN-CONTAINING PROTEIN-RELATED"/>
    <property type="match status" value="1"/>
</dbReference>
<evidence type="ECO:0000256" key="2">
    <source>
        <dbReference type="SAM" id="Phobius"/>
    </source>
</evidence>
<protein>
    <recommendedName>
        <fullName evidence="3">NACHT domain-containing protein</fullName>
    </recommendedName>
</protein>
<dbReference type="InterPro" id="IPR007111">
    <property type="entry name" value="NACHT_NTPase"/>
</dbReference>
<reference evidence="4" key="1">
    <citation type="submission" date="2019-10" db="EMBL/GenBank/DDBJ databases">
        <authorList>
            <consortium name="DOE Joint Genome Institute"/>
            <person name="Kuo A."/>
            <person name="Miyauchi S."/>
            <person name="Kiss E."/>
            <person name="Drula E."/>
            <person name="Kohler A."/>
            <person name="Sanchez-Garcia M."/>
            <person name="Andreopoulos B."/>
            <person name="Barry K.W."/>
            <person name="Bonito G."/>
            <person name="Buee M."/>
            <person name="Carver A."/>
            <person name="Chen C."/>
            <person name="Cichocki N."/>
            <person name="Clum A."/>
            <person name="Culley D."/>
            <person name="Crous P.W."/>
            <person name="Fauchery L."/>
            <person name="Girlanda M."/>
            <person name="Hayes R."/>
            <person name="Keri Z."/>
            <person name="LaButti K."/>
            <person name="Lipzen A."/>
            <person name="Lombard V."/>
            <person name="Magnuson J."/>
            <person name="Maillard F."/>
            <person name="Morin E."/>
            <person name="Murat C."/>
            <person name="Nolan M."/>
            <person name="Ohm R."/>
            <person name="Pangilinan J."/>
            <person name="Pereira M."/>
            <person name="Perotto S."/>
            <person name="Peter M."/>
            <person name="Riley R."/>
            <person name="Sitrit Y."/>
            <person name="Stielow B."/>
            <person name="Szollosi G."/>
            <person name="Zifcakova L."/>
            <person name="Stursova M."/>
            <person name="Spatafora J.W."/>
            <person name="Tedersoo L."/>
            <person name="Vaario L.-M."/>
            <person name="Yamada A."/>
            <person name="Yan M."/>
            <person name="Wang P."/>
            <person name="Xu J."/>
            <person name="Bruns T."/>
            <person name="Baldrian P."/>
            <person name="Vilgalys R."/>
            <person name="Henrissat B."/>
            <person name="Grigoriev I.V."/>
            <person name="Hibbett D."/>
            <person name="Nagy L.G."/>
            <person name="Martin F.M."/>
        </authorList>
    </citation>
    <scope>NUCLEOTIDE SEQUENCE</scope>
    <source>
        <strain evidence="4">Prilba</strain>
    </source>
</reference>
<dbReference type="InterPro" id="IPR031350">
    <property type="entry name" value="Goodbye_dom"/>
</dbReference>
<dbReference type="AlphaFoldDB" id="A0A9P5JTT9"/>
<evidence type="ECO:0000259" key="3">
    <source>
        <dbReference type="PROSITE" id="PS50837"/>
    </source>
</evidence>
<dbReference type="Pfam" id="PF17109">
    <property type="entry name" value="Goodbye"/>
    <property type="match status" value="1"/>
</dbReference>
<keyword evidence="5" id="KW-1185">Reference proteome</keyword>
<evidence type="ECO:0000256" key="1">
    <source>
        <dbReference type="ARBA" id="ARBA00022737"/>
    </source>
</evidence>
<feature type="domain" description="NACHT" evidence="3">
    <location>
        <begin position="327"/>
        <end position="479"/>
    </location>
</feature>
<dbReference type="Pfam" id="PF24883">
    <property type="entry name" value="NPHP3_N"/>
    <property type="match status" value="1"/>
</dbReference>
<dbReference type="Gene3D" id="3.40.50.300">
    <property type="entry name" value="P-loop containing nucleotide triphosphate hydrolases"/>
    <property type="match status" value="1"/>
</dbReference>
<comment type="caution">
    <text evidence="4">The sequence shown here is derived from an EMBL/GenBank/DDBJ whole genome shotgun (WGS) entry which is preliminary data.</text>
</comment>
<accession>A0A9P5JTT9</accession>
<dbReference type="SUPFAM" id="SSF52540">
    <property type="entry name" value="P-loop containing nucleoside triphosphate hydrolases"/>
    <property type="match status" value="1"/>
</dbReference>